<organism evidence="3 4">
    <name type="scientific">Trypanosoma cruzi</name>
    <dbReference type="NCBI Taxonomy" id="5693"/>
    <lineage>
        <taxon>Eukaryota</taxon>
        <taxon>Discoba</taxon>
        <taxon>Euglenozoa</taxon>
        <taxon>Kinetoplastea</taxon>
        <taxon>Metakinetoplastina</taxon>
        <taxon>Trypanosomatida</taxon>
        <taxon>Trypanosomatidae</taxon>
        <taxon>Trypanosoma</taxon>
        <taxon>Schizotrypanum</taxon>
    </lineage>
</organism>
<evidence type="ECO:0000259" key="2">
    <source>
        <dbReference type="Pfam" id="PF03109"/>
    </source>
</evidence>
<comment type="similarity">
    <text evidence="1">Belongs to the protein kinase superfamily. ADCK protein kinase family.</text>
</comment>
<dbReference type="InterPro" id="IPR045307">
    <property type="entry name" value="ADCK1_dom"/>
</dbReference>
<dbReference type="VEuPathDB" id="TriTrypDB:BCY84_16255"/>
<evidence type="ECO:0000313" key="4">
    <source>
        <dbReference type="Proteomes" id="UP000246121"/>
    </source>
</evidence>
<dbReference type="InterPro" id="IPR051130">
    <property type="entry name" value="Mito_struct-func_regulator"/>
</dbReference>
<gene>
    <name evidence="3" type="ORF">C4B63_13g311</name>
</gene>
<dbReference type="VEuPathDB" id="TriTrypDB:TcCL_ESM02609"/>
<dbReference type="VEuPathDB" id="TriTrypDB:TcCLB.507049.50"/>
<dbReference type="SUPFAM" id="SSF56112">
    <property type="entry name" value="Protein kinase-like (PK-like)"/>
    <property type="match status" value="1"/>
</dbReference>
<dbReference type="InterPro" id="IPR004147">
    <property type="entry name" value="ABC1_dom"/>
</dbReference>
<dbReference type="CDD" id="cd13969">
    <property type="entry name" value="ADCK1-like"/>
    <property type="match status" value="1"/>
</dbReference>
<dbReference type="VEuPathDB" id="TriTrypDB:TcG_01220"/>
<name>A0A2V2VUN3_TRYCR</name>
<evidence type="ECO:0000256" key="1">
    <source>
        <dbReference type="ARBA" id="ARBA00009670"/>
    </source>
</evidence>
<dbReference type="EMBL" id="PRFA01000013">
    <property type="protein sequence ID" value="PWU98033.1"/>
    <property type="molecule type" value="Genomic_DNA"/>
</dbReference>
<sequence length="634" mass="72610">MHASWYASHLFGTMYHLLRRSAPAKPSRAGKWGRRFLFGAGVMAASYVCADHWTANSFTRSLRTIKTTVQISYLYKTTTPKTSEEYSNLHRTAAQMILDVCLKNEGLYIKIGQGFNALNHILPREYMDVLKVLLDQAPSVPFDEISRIIKEETGKKVEELFCYFDPVPVASASIAQVHRAKLRPATPQDEPMEVAVKVQKPKIRYQVFWDLETYRFVTWMIGVLFNMPVGWAKKSIIDGIRRETDFSAEANNVEQMRCHLAGNPNVYVPKLHKELVTPRLLVLEWIDAVKLIDVETVRQQFDAVTVLRTVFDVFGDMLFKYSFVHCDPHAANVLVRRPPLSEQRDGSQRQVKKCKNPQVVLLDFGLCCPETERFRVEYALIFKSIVLRDTETIMKIITTWGITDADVFASIQMQKPYESLRRGNHGEVTKMEMFQMQVKARERAQTLLANQELIPSELPLVGRSIDILRGLNRLYGAPINRINMFVRRAVAGLGPINSYESAQYYLEQIDRTVDATATKKKVAVAPSKSVFDVDAVRQRREQAAAALILHSRRNASLGGRLREYALSLYRRVLFEIVLALFDAFHMTVRLYTTLLEAFVPGMAEARLNEDSLEELLKRRDLRFGGPPPRERREE</sequence>
<feature type="domain" description="ABC1 atypical kinase-like" evidence="2">
    <location>
        <begin position="133"/>
        <end position="396"/>
    </location>
</feature>
<dbReference type="Gene3D" id="1.10.510.10">
    <property type="entry name" value="Transferase(Phosphotransferase) domain 1"/>
    <property type="match status" value="1"/>
</dbReference>
<comment type="caution">
    <text evidence="3">The sequence shown here is derived from an EMBL/GenBank/DDBJ whole genome shotgun (WGS) entry which is preliminary data.</text>
</comment>
<evidence type="ECO:0000313" key="3">
    <source>
        <dbReference type="EMBL" id="PWU98033.1"/>
    </source>
</evidence>
<protein>
    <submittedName>
        <fullName evidence="3">Putative ABC transporter</fullName>
    </submittedName>
</protein>
<dbReference type="VEuPathDB" id="TriTrypDB:ECC02_003943"/>
<dbReference type="PANTHER" id="PTHR43173">
    <property type="entry name" value="ABC1 FAMILY PROTEIN"/>
    <property type="match status" value="1"/>
</dbReference>
<dbReference type="InterPro" id="IPR011009">
    <property type="entry name" value="Kinase-like_dom_sf"/>
</dbReference>
<dbReference type="VEuPathDB" id="TriTrypDB:C3747_7g511"/>
<dbReference type="PANTHER" id="PTHR43173:SF37">
    <property type="entry name" value="ABC1 FAMILY PROTEIN C10F6.14C"/>
    <property type="match status" value="1"/>
</dbReference>
<dbReference type="VEuPathDB" id="TriTrypDB:TCSYLVIO_010067"/>
<dbReference type="VEuPathDB" id="TriTrypDB:TcCLB.506567.60"/>
<dbReference type="Proteomes" id="UP000246121">
    <property type="component" value="Unassembled WGS sequence"/>
</dbReference>
<dbReference type="VEuPathDB" id="TriTrypDB:TCDM_06112"/>
<proteinExistence type="inferred from homology"/>
<dbReference type="AlphaFoldDB" id="A0A2V2VUN3"/>
<dbReference type="VEuPathDB" id="TriTrypDB:Tc_MARK_8609"/>
<accession>A0A2V2VUN3</accession>
<reference evidence="3 4" key="1">
    <citation type="journal article" date="2018" name="Microb. Genom.">
        <title>Expanding an expanded genome: long-read sequencing of Trypanosoma cruzi.</title>
        <authorList>
            <person name="Berna L."/>
            <person name="Rodriguez M."/>
            <person name="Chiribao M.L."/>
            <person name="Parodi-Talice A."/>
            <person name="Pita S."/>
            <person name="Rijo G."/>
            <person name="Alvarez-Valin F."/>
            <person name="Robello C."/>
        </authorList>
    </citation>
    <scope>NUCLEOTIDE SEQUENCE [LARGE SCALE GENOMIC DNA]</scope>
    <source>
        <strain evidence="3 4">Dm28c</strain>
    </source>
</reference>
<dbReference type="Pfam" id="PF03109">
    <property type="entry name" value="ABC1"/>
    <property type="match status" value="1"/>
</dbReference>
<dbReference type="VEuPathDB" id="TriTrypDB:TcBrA4_0004710"/>
<dbReference type="VEuPathDB" id="TriTrypDB:TcYC6_0079090"/>
<dbReference type="VEuPathDB" id="TriTrypDB:C4B63_13g311"/>